<accession>A0A9P1JYG3</accession>
<dbReference type="AlphaFoldDB" id="A0A9P1JYG3"/>
<sequence length="20" mass="2175">MIRFQTINGSKSSFSARSTG</sequence>
<evidence type="ECO:0000256" key="1">
    <source>
        <dbReference type="SAM" id="MobiDB-lite"/>
    </source>
</evidence>
<evidence type="ECO:0000313" key="2">
    <source>
        <dbReference type="EMBL" id="CCD02239.1"/>
    </source>
</evidence>
<feature type="region of interest" description="Disordered" evidence="1">
    <location>
        <begin position="1"/>
        <end position="20"/>
    </location>
</feature>
<evidence type="ECO:0000313" key="3">
    <source>
        <dbReference type="Proteomes" id="UP000007319"/>
    </source>
</evidence>
<geneLocation type="plasmid" evidence="2 3">
    <name>AZOBR_p2</name>
</geneLocation>
<keyword evidence="2" id="KW-0614">Plasmid</keyword>
<keyword evidence="3" id="KW-1185">Reference proteome</keyword>
<dbReference type="KEGG" id="abs:AZOBR_p280125"/>
<protein>
    <submittedName>
        <fullName evidence="2">Uncharacterized protein</fullName>
    </submittedName>
</protein>
<gene>
    <name evidence="2" type="ORF">AZOBR_p280125</name>
</gene>
<reference evidence="2 3" key="1">
    <citation type="journal article" date="2011" name="PLoS Genet.">
        <title>Azospirillum genomes reveal transition of bacteria from aquatic to terrestrial environments.</title>
        <authorList>
            <person name="Wisniewski-Dye F."/>
            <person name="Borziak K."/>
            <person name="Khalsa-Moyers G."/>
            <person name="Alexandre G."/>
            <person name="Sukharnikov L.O."/>
            <person name="Wuichet K."/>
            <person name="Hurst G.B."/>
            <person name="McDonald W.H."/>
            <person name="Robertson J.S."/>
            <person name="Barbe V."/>
            <person name="Calteau A."/>
            <person name="Rouy Z."/>
            <person name="Mangenot S."/>
            <person name="Prigent-Combaret C."/>
            <person name="Normand P."/>
            <person name="Boyer M."/>
            <person name="Siguier P."/>
            <person name="Dessaux Y."/>
            <person name="Elmerich C."/>
            <person name="Condemine G."/>
            <person name="Krishnen G."/>
            <person name="Kennedy I."/>
            <person name="Paterson A.H."/>
            <person name="Gonzalez V."/>
            <person name="Mavingui P."/>
            <person name="Zhulin I.B."/>
        </authorList>
    </citation>
    <scope>NUCLEOTIDE SEQUENCE [LARGE SCALE GENOMIC DNA]</scope>
    <source>
        <strain evidence="2 3">Sp245</strain>
    </source>
</reference>
<proteinExistence type="predicted"/>
<name>A0A9P1JYG3_9PROT</name>
<dbReference type="Proteomes" id="UP000007319">
    <property type="component" value="Plasmid AZOBR_p2"/>
</dbReference>
<organism evidence="2 3">
    <name type="scientific">Azospirillum baldaniorum</name>
    <dbReference type="NCBI Taxonomy" id="1064539"/>
    <lineage>
        <taxon>Bacteria</taxon>
        <taxon>Pseudomonadati</taxon>
        <taxon>Pseudomonadota</taxon>
        <taxon>Alphaproteobacteria</taxon>
        <taxon>Rhodospirillales</taxon>
        <taxon>Azospirillaceae</taxon>
        <taxon>Azospirillum</taxon>
    </lineage>
</organism>
<dbReference type="EMBL" id="HE577329">
    <property type="protein sequence ID" value="CCD02239.1"/>
    <property type="molecule type" value="Genomic_DNA"/>
</dbReference>